<gene>
    <name evidence="1" type="ORF">J5N97_018034</name>
</gene>
<dbReference type="PANTHER" id="PTHR47365">
    <property type="entry name" value="PLANT PROTEIN, PUTATIVE-RELATED"/>
    <property type="match status" value="1"/>
</dbReference>
<dbReference type="Proteomes" id="UP001085076">
    <property type="component" value="Miscellaneous, Linkage group lg04"/>
</dbReference>
<accession>A0A9D5HGW8</accession>
<reference evidence="1" key="1">
    <citation type="submission" date="2021-03" db="EMBL/GenBank/DDBJ databases">
        <authorList>
            <person name="Li Z."/>
            <person name="Yang C."/>
        </authorList>
    </citation>
    <scope>NUCLEOTIDE SEQUENCE</scope>
    <source>
        <strain evidence="1">Dzin_1.0</strain>
        <tissue evidence="1">Leaf</tissue>
    </source>
</reference>
<evidence type="ECO:0000313" key="1">
    <source>
        <dbReference type="EMBL" id="KAJ0976069.1"/>
    </source>
</evidence>
<reference evidence="1" key="2">
    <citation type="journal article" date="2022" name="Hortic Res">
        <title>The genome of Dioscorea zingiberensis sheds light on the biosynthesis, origin and evolution of the medicinally important diosgenin saponins.</title>
        <authorList>
            <person name="Li Y."/>
            <person name="Tan C."/>
            <person name="Li Z."/>
            <person name="Guo J."/>
            <person name="Li S."/>
            <person name="Chen X."/>
            <person name="Wang C."/>
            <person name="Dai X."/>
            <person name="Yang H."/>
            <person name="Song W."/>
            <person name="Hou L."/>
            <person name="Xu J."/>
            <person name="Tong Z."/>
            <person name="Xu A."/>
            <person name="Yuan X."/>
            <person name="Wang W."/>
            <person name="Yang Q."/>
            <person name="Chen L."/>
            <person name="Sun Z."/>
            <person name="Wang K."/>
            <person name="Pan B."/>
            <person name="Chen J."/>
            <person name="Bao Y."/>
            <person name="Liu F."/>
            <person name="Qi X."/>
            <person name="Gang D.R."/>
            <person name="Wen J."/>
            <person name="Li J."/>
        </authorList>
    </citation>
    <scope>NUCLEOTIDE SEQUENCE</scope>
    <source>
        <strain evidence="1">Dzin_1.0</strain>
    </source>
</reference>
<comment type="caution">
    <text evidence="1">The sequence shown here is derived from an EMBL/GenBank/DDBJ whole genome shotgun (WGS) entry which is preliminary data.</text>
</comment>
<dbReference type="AlphaFoldDB" id="A0A9D5HGW8"/>
<evidence type="ECO:0000313" key="2">
    <source>
        <dbReference type="Proteomes" id="UP001085076"/>
    </source>
</evidence>
<dbReference type="OrthoDB" id="45365at2759"/>
<keyword evidence="2" id="KW-1185">Reference proteome</keyword>
<dbReference type="PANTHER" id="PTHR47365:SF1">
    <property type="entry name" value="F-BOX_KELCH-REPEAT PROTEIN"/>
    <property type="match status" value="1"/>
</dbReference>
<dbReference type="EMBL" id="JAGGNH010000004">
    <property type="protein sequence ID" value="KAJ0976069.1"/>
    <property type="molecule type" value="Genomic_DNA"/>
</dbReference>
<sequence length="106" mass="12148">MPGMWQLDVPPNQVVAVGERLFSSGDCLNAWKGHVEEYDGKLGIWNVVERSQSDEIDRLSAEMEERVERVYLTMGAIGRSHMLGNSTQGRSMYLDFRVQQLVQNRF</sequence>
<proteinExistence type="predicted"/>
<name>A0A9D5HGW8_9LILI</name>
<protein>
    <submittedName>
        <fullName evidence="1">Uncharacterized protein</fullName>
    </submittedName>
</protein>
<organism evidence="1 2">
    <name type="scientific">Dioscorea zingiberensis</name>
    <dbReference type="NCBI Taxonomy" id="325984"/>
    <lineage>
        <taxon>Eukaryota</taxon>
        <taxon>Viridiplantae</taxon>
        <taxon>Streptophyta</taxon>
        <taxon>Embryophyta</taxon>
        <taxon>Tracheophyta</taxon>
        <taxon>Spermatophyta</taxon>
        <taxon>Magnoliopsida</taxon>
        <taxon>Liliopsida</taxon>
        <taxon>Dioscoreales</taxon>
        <taxon>Dioscoreaceae</taxon>
        <taxon>Dioscorea</taxon>
    </lineage>
</organism>